<keyword evidence="1" id="KW-0812">Transmembrane</keyword>
<protein>
    <submittedName>
        <fullName evidence="2">Uncharacterized protein</fullName>
    </submittedName>
</protein>
<proteinExistence type="predicted"/>
<dbReference type="Proteomes" id="UP000616779">
    <property type="component" value="Unassembled WGS sequence"/>
</dbReference>
<keyword evidence="3" id="KW-1185">Reference proteome</keyword>
<evidence type="ECO:0000256" key="1">
    <source>
        <dbReference type="SAM" id="Phobius"/>
    </source>
</evidence>
<name>A0ABX1XZQ8_9BACL</name>
<evidence type="ECO:0000313" key="2">
    <source>
        <dbReference type="EMBL" id="NOU73174.1"/>
    </source>
</evidence>
<comment type="caution">
    <text evidence="2">The sequence shown here is derived from an EMBL/GenBank/DDBJ whole genome shotgun (WGS) entry which is preliminary data.</text>
</comment>
<feature type="transmembrane region" description="Helical" evidence="1">
    <location>
        <begin position="7"/>
        <end position="30"/>
    </location>
</feature>
<gene>
    <name evidence="2" type="ORF">GC098_17395</name>
</gene>
<keyword evidence="1" id="KW-1133">Transmembrane helix</keyword>
<keyword evidence="1" id="KW-0472">Membrane</keyword>
<sequence>MFHTSSLILHVKCLNLFCLLSFVFCLLPYAYVLCLMPYVFQFSALCYLSYVYKNCCINCFINISIVLHRNISFR</sequence>
<evidence type="ECO:0000313" key="3">
    <source>
        <dbReference type="Proteomes" id="UP000616779"/>
    </source>
</evidence>
<feature type="transmembrane region" description="Helical" evidence="1">
    <location>
        <begin position="50"/>
        <end position="68"/>
    </location>
</feature>
<dbReference type="EMBL" id="WHOA01000116">
    <property type="protein sequence ID" value="NOU73174.1"/>
    <property type="molecule type" value="Genomic_DNA"/>
</dbReference>
<accession>A0ABX1XZQ8</accession>
<reference evidence="2 3" key="1">
    <citation type="submission" date="2019-10" db="EMBL/GenBank/DDBJ databases">
        <title>Description of Paenibacillus terrestris sp. nov.</title>
        <authorList>
            <person name="Carlier A."/>
            <person name="Qi S."/>
        </authorList>
    </citation>
    <scope>NUCLEOTIDE SEQUENCE [LARGE SCALE GENOMIC DNA]</scope>
    <source>
        <strain evidence="2 3">LMG 31458</strain>
    </source>
</reference>
<organism evidence="2 3">
    <name type="scientific">Paenibacillus phytorum</name>
    <dbReference type="NCBI Taxonomy" id="2654977"/>
    <lineage>
        <taxon>Bacteria</taxon>
        <taxon>Bacillati</taxon>
        <taxon>Bacillota</taxon>
        <taxon>Bacilli</taxon>
        <taxon>Bacillales</taxon>
        <taxon>Paenibacillaceae</taxon>
        <taxon>Paenibacillus</taxon>
    </lineage>
</organism>